<dbReference type="Pfam" id="PF22249">
    <property type="entry name" value="ERMP1-TM"/>
    <property type="match status" value="1"/>
</dbReference>
<evidence type="ECO:0000256" key="6">
    <source>
        <dbReference type="ARBA" id="ARBA00022723"/>
    </source>
</evidence>
<dbReference type="CDD" id="cd03875">
    <property type="entry name" value="M28_Fxna_like"/>
    <property type="match status" value="1"/>
</dbReference>
<keyword evidence="11" id="KW-0482">Metalloprotease</keyword>
<comment type="similarity">
    <text evidence="3">Belongs to the peptidase M28 family.</text>
</comment>
<keyword evidence="7" id="KW-0378">Hydrolase</keyword>
<dbReference type="InterPro" id="IPR053974">
    <property type="entry name" value="ERMP1_1-A_TM"/>
</dbReference>
<dbReference type="GO" id="GO:0006508">
    <property type="term" value="P:proteolysis"/>
    <property type="evidence" value="ECO:0007669"/>
    <property type="project" value="UniProtKB-KW"/>
</dbReference>
<dbReference type="SUPFAM" id="SSF53187">
    <property type="entry name" value="Zn-dependent exopeptidases"/>
    <property type="match status" value="1"/>
</dbReference>
<feature type="compositionally biased region" description="Polar residues" evidence="15">
    <location>
        <begin position="11"/>
        <end position="22"/>
    </location>
</feature>
<accession>A0A915KZN7</accession>
<keyword evidence="5 16" id="KW-0812">Transmembrane</keyword>
<evidence type="ECO:0000256" key="15">
    <source>
        <dbReference type="SAM" id="MobiDB-lite"/>
    </source>
</evidence>
<dbReference type="InterPro" id="IPR053973">
    <property type="entry name" value="ERMP1-like_C"/>
</dbReference>
<keyword evidence="8" id="KW-0256">Endoplasmic reticulum</keyword>
<evidence type="ECO:0000256" key="2">
    <source>
        <dbReference type="ARBA" id="ARBA00004477"/>
    </source>
</evidence>
<dbReference type="PANTHER" id="PTHR12147:SF22">
    <property type="entry name" value="ENDOPLASMIC RETICULUM METALLOPEPTIDASE 1"/>
    <property type="match status" value="1"/>
</dbReference>
<dbReference type="OMA" id="WNNTIGA"/>
<dbReference type="InterPro" id="IPR045175">
    <property type="entry name" value="M28_fam"/>
</dbReference>
<dbReference type="Pfam" id="PF04389">
    <property type="entry name" value="Peptidase_M28"/>
    <property type="match status" value="1"/>
</dbReference>
<dbReference type="FunFam" id="3.40.630.10:FF:000008">
    <property type="entry name" value="Endoplasmic reticulum metallopeptidase 1"/>
    <property type="match status" value="1"/>
</dbReference>
<feature type="domain" description="Peptidase M28" evidence="17">
    <location>
        <begin position="160"/>
        <end position="354"/>
    </location>
</feature>
<keyword evidence="10 16" id="KW-1133">Transmembrane helix</keyword>
<keyword evidence="20" id="KW-1185">Reference proteome</keyword>
<dbReference type="Proteomes" id="UP000887565">
    <property type="component" value="Unplaced"/>
</dbReference>
<name>A0A915KZN7_ROMCU</name>
<keyword evidence="6" id="KW-0479">Metal-binding</keyword>
<dbReference type="GO" id="GO:0005789">
    <property type="term" value="C:endoplasmic reticulum membrane"/>
    <property type="evidence" value="ECO:0007669"/>
    <property type="project" value="UniProtKB-SubCell"/>
</dbReference>
<feature type="transmembrane region" description="Helical" evidence="16">
    <location>
        <begin position="525"/>
        <end position="544"/>
    </location>
</feature>
<organism evidence="20 21">
    <name type="scientific">Romanomermis culicivorax</name>
    <name type="common">Nematode worm</name>
    <dbReference type="NCBI Taxonomy" id="13658"/>
    <lineage>
        <taxon>Eukaryota</taxon>
        <taxon>Metazoa</taxon>
        <taxon>Ecdysozoa</taxon>
        <taxon>Nematoda</taxon>
        <taxon>Enoplea</taxon>
        <taxon>Dorylaimia</taxon>
        <taxon>Mermithida</taxon>
        <taxon>Mermithoidea</taxon>
        <taxon>Mermithidae</taxon>
        <taxon>Romanomermis</taxon>
    </lineage>
</organism>
<protein>
    <recommendedName>
        <fullName evidence="14">FXNA-like protease</fullName>
    </recommendedName>
</protein>
<feature type="domain" description="Endoplasmic reticulum metallopeptidase 1-like C-terminal" evidence="18">
    <location>
        <begin position="684"/>
        <end position="897"/>
    </location>
</feature>
<keyword evidence="4" id="KW-0645">Protease</keyword>
<feature type="transmembrane region" description="Helical" evidence="16">
    <location>
        <begin position="484"/>
        <end position="504"/>
    </location>
</feature>
<evidence type="ECO:0000256" key="11">
    <source>
        <dbReference type="ARBA" id="ARBA00023049"/>
    </source>
</evidence>
<dbReference type="InterPro" id="IPR048024">
    <property type="entry name" value="Fxna-like_M28_dom"/>
</dbReference>
<reference evidence="21" key="1">
    <citation type="submission" date="2022-11" db="UniProtKB">
        <authorList>
            <consortium name="WormBaseParasite"/>
        </authorList>
    </citation>
    <scope>IDENTIFICATION</scope>
</reference>
<feature type="domain" description="Endoplasmic reticulum metallopeptidase 1/1-A TM" evidence="19">
    <location>
        <begin position="443"/>
        <end position="669"/>
    </location>
</feature>
<evidence type="ECO:0000259" key="19">
    <source>
        <dbReference type="Pfam" id="PF22249"/>
    </source>
</evidence>
<sequence>MSRLRSRKQTGKSNVGSQNGQLNDDRFDQDDEDDESKSNRHLLTSFHWIILGLYVVLTYSASRYSDLRLAAPLPSTAPSNVFSEGRARAILKKMVDFGSKPAGSYAAEVLTKNLLIEEIQRAKTSSKSSHKLEIDVQKASDCYDFHFITPFLMCYKNITNVIVRLSPTKVSSNVSVLVNCHFDSVVGSPGGTDDLAACAVMLEILRVITQTDAPLTHNIVFLFNGAEENFMQGSHAFITKHKWRHEIRAFVNMEGLGSGGREFLFQTGPSDIWLLHAYLDSVKYPHGSILAQEVYQSGAFISETDYRIFREYGRLSGLDLAYTHNGFLYHTEFDDEKHIEPGSLQQMGENILATARTIANSECLRAGCPHKEEVILFFDVLGLFVVQYRRFYATIINYVVCALVAAKIFHHITFSRMYYLQNSVFSKPISFNSDNVNLRYSFRDFASQFLIMFSSILVVGLTTVLAAIFVLASSLTMFWYSRWILFPLIYVIPPTFAGLAVHAWSIPRAGFLRKQRGNRFLMEQLNHDVALTILSSVLFLVTSLGIKSTYYALIHVIFALLRDSIVLVICKLTSVKRSATLILKCQLFLLIPVAVIASYAVVEVLNTFIPLMGRAASSLNPEIVLAGIGFIISSALVILLSNFVYITRNVKRMIVSVLAVNLILFFVACYPGVIEPFKFSLEAPTCRRLHIQHVKRKIPSSHEMGSKIIEEDGLWFAPLDYRGIKDLPKDFFLSRSSPIDCHNITFDNFCALPYYIPARKVVPPEQTLWVPTPSSKPTFSKAVSVELVNRKIIDKNKIILDFIVDGADHISAYITGTNKWTVDYFIIDSKIIRISEIMDTYFMYLANVQTDEPWRFSVALLTLESKFDRKQPIAYIGAASHEMHGQHRQSEMLRNVTETVALRRKRHSPGYHWKWAMTVDSWSTDYLGKYIYFPD</sequence>
<dbReference type="PANTHER" id="PTHR12147">
    <property type="entry name" value="METALLOPEPTIDASE M28 FAMILY MEMBER"/>
    <property type="match status" value="1"/>
</dbReference>
<feature type="region of interest" description="Disordered" evidence="15">
    <location>
        <begin position="1"/>
        <end position="36"/>
    </location>
</feature>
<keyword evidence="12 16" id="KW-0472">Membrane</keyword>
<keyword evidence="9" id="KW-0862">Zinc</keyword>
<dbReference type="InterPro" id="IPR007484">
    <property type="entry name" value="Peptidase_M28"/>
</dbReference>
<keyword evidence="13" id="KW-0325">Glycoprotein</keyword>
<feature type="compositionally biased region" description="Basic residues" evidence="15">
    <location>
        <begin position="1"/>
        <end position="10"/>
    </location>
</feature>
<feature type="transmembrane region" description="Helical" evidence="16">
    <location>
        <begin position="42"/>
        <end position="61"/>
    </location>
</feature>
<dbReference type="GO" id="GO:0008235">
    <property type="term" value="F:metalloexopeptidase activity"/>
    <property type="evidence" value="ECO:0007669"/>
    <property type="project" value="InterPro"/>
</dbReference>
<evidence type="ECO:0000256" key="4">
    <source>
        <dbReference type="ARBA" id="ARBA00022670"/>
    </source>
</evidence>
<dbReference type="Pfam" id="PF22248">
    <property type="entry name" value="ERMP1_C"/>
    <property type="match status" value="1"/>
</dbReference>
<feature type="transmembrane region" description="Helical" evidence="16">
    <location>
        <begin position="622"/>
        <end position="646"/>
    </location>
</feature>
<feature type="transmembrane region" description="Helical" evidence="16">
    <location>
        <begin position="653"/>
        <end position="673"/>
    </location>
</feature>
<evidence type="ECO:0000313" key="20">
    <source>
        <dbReference type="Proteomes" id="UP000887565"/>
    </source>
</evidence>
<evidence type="ECO:0000256" key="16">
    <source>
        <dbReference type="SAM" id="Phobius"/>
    </source>
</evidence>
<evidence type="ECO:0000256" key="7">
    <source>
        <dbReference type="ARBA" id="ARBA00022801"/>
    </source>
</evidence>
<evidence type="ECO:0000256" key="14">
    <source>
        <dbReference type="ARBA" id="ARBA00078796"/>
    </source>
</evidence>
<comment type="cofactor">
    <cofactor evidence="1">
        <name>Zn(2+)</name>
        <dbReference type="ChEBI" id="CHEBI:29105"/>
    </cofactor>
</comment>
<evidence type="ECO:0000256" key="3">
    <source>
        <dbReference type="ARBA" id="ARBA00010918"/>
    </source>
</evidence>
<feature type="transmembrane region" description="Helical" evidence="16">
    <location>
        <begin position="449"/>
        <end position="472"/>
    </location>
</feature>
<dbReference type="GO" id="GO:0046872">
    <property type="term" value="F:metal ion binding"/>
    <property type="evidence" value="ECO:0007669"/>
    <property type="project" value="UniProtKB-KW"/>
</dbReference>
<evidence type="ECO:0000256" key="13">
    <source>
        <dbReference type="ARBA" id="ARBA00023180"/>
    </source>
</evidence>
<feature type="transmembrane region" description="Helical" evidence="16">
    <location>
        <begin position="581"/>
        <end position="602"/>
    </location>
</feature>
<feature type="transmembrane region" description="Helical" evidence="16">
    <location>
        <begin position="550"/>
        <end position="569"/>
    </location>
</feature>
<dbReference type="WBParaSite" id="nRc.2.0.1.t44408-RA">
    <property type="protein sequence ID" value="nRc.2.0.1.t44408-RA"/>
    <property type="gene ID" value="nRc.2.0.1.g44408"/>
</dbReference>
<evidence type="ECO:0000256" key="9">
    <source>
        <dbReference type="ARBA" id="ARBA00022833"/>
    </source>
</evidence>
<evidence type="ECO:0000256" key="12">
    <source>
        <dbReference type="ARBA" id="ARBA00023136"/>
    </source>
</evidence>
<evidence type="ECO:0000256" key="8">
    <source>
        <dbReference type="ARBA" id="ARBA00022824"/>
    </source>
</evidence>
<comment type="subcellular location">
    <subcellularLocation>
        <location evidence="2">Endoplasmic reticulum membrane</location>
        <topology evidence="2">Multi-pass membrane protein</topology>
    </subcellularLocation>
</comment>
<evidence type="ECO:0000313" key="21">
    <source>
        <dbReference type="WBParaSite" id="nRc.2.0.1.t44408-RA"/>
    </source>
</evidence>
<evidence type="ECO:0000256" key="5">
    <source>
        <dbReference type="ARBA" id="ARBA00022692"/>
    </source>
</evidence>
<evidence type="ECO:0000256" key="10">
    <source>
        <dbReference type="ARBA" id="ARBA00022989"/>
    </source>
</evidence>
<dbReference type="AlphaFoldDB" id="A0A915KZN7"/>
<dbReference type="Gene3D" id="3.40.630.10">
    <property type="entry name" value="Zn peptidases"/>
    <property type="match status" value="1"/>
</dbReference>
<evidence type="ECO:0000259" key="18">
    <source>
        <dbReference type="Pfam" id="PF22248"/>
    </source>
</evidence>
<proteinExistence type="inferred from homology"/>
<feature type="transmembrane region" description="Helical" evidence="16">
    <location>
        <begin position="391"/>
        <end position="409"/>
    </location>
</feature>
<evidence type="ECO:0000256" key="1">
    <source>
        <dbReference type="ARBA" id="ARBA00001947"/>
    </source>
</evidence>
<evidence type="ECO:0000259" key="17">
    <source>
        <dbReference type="Pfam" id="PF04389"/>
    </source>
</evidence>